<dbReference type="CDD" id="cd06579">
    <property type="entry name" value="TM_PBP1_transp_AraH_like"/>
    <property type="match status" value="1"/>
</dbReference>
<feature type="transmembrane region" description="Helical" evidence="11">
    <location>
        <begin position="99"/>
        <end position="117"/>
    </location>
</feature>
<reference evidence="12 13" key="1">
    <citation type="submission" date="2018-08" db="EMBL/GenBank/DDBJ databases">
        <title>Sequencing the genomes of 1000 actinobacteria strains.</title>
        <authorList>
            <person name="Klenk H.-P."/>
        </authorList>
    </citation>
    <scope>NUCLEOTIDE SEQUENCE [LARGE SCALE GENOMIC DNA]</scope>
    <source>
        <strain evidence="12 13">DSM 44099</strain>
    </source>
</reference>
<feature type="transmembrane region" description="Helical" evidence="11">
    <location>
        <begin position="310"/>
        <end position="331"/>
    </location>
</feature>
<evidence type="ECO:0000256" key="8">
    <source>
        <dbReference type="ARBA" id="ARBA00023136"/>
    </source>
</evidence>
<accession>A0A3D9ZDF4</accession>
<feature type="transmembrane region" description="Helical" evidence="11">
    <location>
        <begin position="72"/>
        <end position="92"/>
    </location>
</feature>
<evidence type="ECO:0000256" key="7">
    <source>
        <dbReference type="ARBA" id="ARBA00022989"/>
    </source>
</evidence>
<feature type="transmembrane region" description="Helical" evidence="11">
    <location>
        <begin position="394"/>
        <end position="412"/>
    </location>
</feature>
<keyword evidence="2" id="KW-0813">Transport</keyword>
<evidence type="ECO:0000256" key="2">
    <source>
        <dbReference type="ARBA" id="ARBA00022448"/>
    </source>
</evidence>
<feature type="transmembrane region" description="Helical" evidence="11">
    <location>
        <begin position="231"/>
        <end position="249"/>
    </location>
</feature>
<evidence type="ECO:0000256" key="3">
    <source>
        <dbReference type="ARBA" id="ARBA00022475"/>
    </source>
</evidence>
<dbReference type="Pfam" id="PF02653">
    <property type="entry name" value="BPD_transp_2"/>
    <property type="match status" value="1"/>
</dbReference>
<evidence type="ECO:0000313" key="13">
    <source>
        <dbReference type="Proteomes" id="UP000256913"/>
    </source>
</evidence>
<comment type="function">
    <text evidence="9">Part of the binding-protein-dependent transport system for D-xylose. Probably responsible for the translocation of the substrate across the membrane.</text>
</comment>
<dbReference type="RefSeq" id="WP_116067013.1">
    <property type="nucleotide sequence ID" value="NZ_BONB01000015.1"/>
</dbReference>
<comment type="caution">
    <text evidence="12">The sequence shown here is derived from an EMBL/GenBank/DDBJ whole genome shotgun (WGS) entry which is preliminary data.</text>
</comment>
<gene>
    <name evidence="12" type="ORF">DFJ67_1258</name>
</gene>
<dbReference type="InterPro" id="IPR001851">
    <property type="entry name" value="ABC_transp_permease"/>
</dbReference>
<protein>
    <recommendedName>
        <fullName evidence="10">Xylose transport system permease protein XylH</fullName>
    </recommendedName>
</protein>
<dbReference type="Proteomes" id="UP000256913">
    <property type="component" value="Unassembled WGS sequence"/>
</dbReference>
<evidence type="ECO:0000256" key="5">
    <source>
        <dbReference type="ARBA" id="ARBA00022597"/>
    </source>
</evidence>
<name>A0A3D9ZDF4_9ACTN</name>
<feature type="transmembrane region" description="Helical" evidence="11">
    <location>
        <begin position="151"/>
        <end position="170"/>
    </location>
</feature>
<keyword evidence="5" id="KW-0762">Sugar transport</keyword>
<keyword evidence="4" id="KW-0997">Cell inner membrane</keyword>
<evidence type="ECO:0000256" key="6">
    <source>
        <dbReference type="ARBA" id="ARBA00022692"/>
    </source>
</evidence>
<dbReference type="AlphaFoldDB" id="A0A3D9ZDF4"/>
<evidence type="ECO:0000313" key="12">
    <source>
        <dbReference type="EMBL" id="REF95305.1"/>
    </source>
</evidence>
<evidence type="ECO:0000256" key="4">
    <source>
        <dbReference type="ARBA" id="ARBA00022519"/>
    </source>
</evidence>
<sequence length="423" mass="43760">MSTPTKVETTEQPVEETTPANPLVAAVGNWWARVRGGDAGSLPALLGIIALVIVFASLRPTTFTNAFNFANLIHQAAAVIVIAMGLVFVLLLGEIDLSAGYTAGTAAAVMGVVVTRWGWSWPLGLLACLVTGAVVGLVIGLLVAKLGIPSFVVTLAAFLALQGVLLQLIGEGGTIAIRDDTLLAINNNDMPIWLGWVLFALVVGGYAFIVLRRGAKRRAGGLTYEAIQVTLAKIVALAVLLGLMTYWLSVERSRNPLVTSIKGVPIVVAILLILLVGLTFLLTRTSFGRHVYATGGNPEAARRAGINVGLVKLACFMIASTLAAVGGIMLASRDNSISPSTGGASTLLYAVGAAVIGGTSLFGGKGRIVDAILGGFVIAIIINGMGLLNQPSSVVYMVTGLVLLVAASVDAISRRKARATGRV</sequence>
<dbReference type="OrthoDB" id="3468954at2"/>
<keyword evidence="8 11" id="KW-0472">Membrane</keyword>
<dbReference type="PANTHER" id="PTHR32196">
    <property type="entry name" value="ABC TRANSPORTER PERMEASE PROTEIN YPHD-RELATED-RELATED"/>
    <property type="match status" value="1"/>
</dbReference>
<feature type="transmembrane region" description="Helical" evidence="11">
    <location>
        <begin position="261"/>
        <end position="282"/>
    </location>
</feature>
<keyword evidence="13" id="KW-1185">Reference proteome</keyword>
<proteinExistence type="predicted"/>
<keyword evidence="7 11" id="KW-1133">Transmembrane helix</keyword>
<evidence type="ECO:0000256" key="1">
    <source>
        <dbReference type="ARBA" id="ARBA00004651"/>
    </source>
</evidence>
<feature type="transmembrane region" description="Helical" evidence="11">
    <location>
        <begin position="190"/>
        <end position="211"/>
    </location>
</feature>
<dbReference type="PANTHER" id="PTHR32196:SF32">
    <property type="entry name" value="XYLOSE TRANSPORT SYSTEM PERMEASE PROTEIN XYLH"/>
    <property type="match status" value="1"/>
</dbReference>
<keyword evidence="3" id="KW-1003">Cell membrane</keyword>
<comment type="subcellular location">
    <subcellularLocation>
        <location evidence="1">Cell membrane</location>
        <topology evidence="1">Multi-pass membrane protein</topology>
    </subcellularLocation>
</comment>
<feature type="transmembrane region" description="Helical" evidence="11">
    <location>
        <begin position="42"/>
        <end position="60"/>
    </location>
</feature>
<dbReference type="GO" id="GO:0022857">
    <property type="term" value="F:transmembrane transporter activity"/>
    <property type="evidence" value="ECO:0007669"/>
    <property type="project" value="InterPro"/>
</dbReference>
<evidence type="ECO:0000256" key="10">
    <source>
        <dbReference type="ARBA" id="ARBA00035686"/>
    </source>
</evidence>
<feature type="transmembrane region" description="Helical" evidence="11">
    <location>
        <begin position="369"/>
        <end position="388"/>
    </location>
</feature>
<feature type="transmembrane region" description="Helical" evidence="11">
    <location>
        <begin position="123"/>
        <end position="144"/>
    </location>
</feature>
<dbReference type="EMBL" id="QUMQ01000001">
    <property type="protein sequence ID" value="REF95305.1"/>
    <property type="molecule type" value="Genomic_DNA"/>
</dbReference>
<keyword evidence="6 11" id="KW-0812">Transmembrane</keyword>
<dbReference type="GO" id="GO:0005886">
    <property type="term" value="C:plasma membrane"/>
    <property type="evidence" value="ECO:0007669"/>
    <property type="project" value="UniProtKB-SubCell"/>
</dbReference>
<organism evidence="12 13">
    <name type="scientific">Asanoa ferruginea</name>
    <dbReference type="NCBI Taxonomy" id="53367"/>
    <lineage>
        <taxon>Bacteria</taxon>
        <taxon>Bacillati</taxon>
        <taxon>Actinomycetota</taxon>
        <taxon>Actinomycetes</taxon>
        <taxon>Micromonosporales</taxon>
        <taxon>Micromonosporaceae</taxon>
        <taxon>Asanoa</taxon>
    </lineage>
</organism>
<feature type="transmembrane region" description="Helical" evidence="11">
    <location>
        <begin position="343"/>
        <end position="362"/>
    </location>
</feature>
<evidence type="ECO:0000256" key="11">
    <source>
        <dbReference type="SAM" id="Phobius"/>
    </source>
</evidence>
<evidence type="ECO:0000256" key="9">
    <source>
        <dbReference type="ARBA" id="ARBA00035611"/>
    </source>
</evidence>